<feature type="transmembrane region" description="Helical" evidence="4">
    <location>
        <begin position="114"/>
        <end position="131"/>
    </location>
</feature>
<dbReference type="SUPFAM" id="SSF55874">
    <property type="entry name" value="ATPase domain of HSP90 chaperone/DNA topoisomerase II/histidine kinase"/>
    <property type="match status" value="1"/>
</dbReference>
<dbReference type="CDD" id="cd16917">
    <property type="entry name" value="HATPase_UhpB-NarQ-NarX-like"/>
    <property type="match status" value="1"/>
</dbReference>
<accession>A0ABV8LG80</accession>
<feature type="transmembrane region" description="Helical" evidence="4">
    <location>
        <begin position="161"/>
        <end position="182"/>
    </location>
</feature>
<dbReference type="Proteomes" id="UP001595816">
    <property type="component" value="Unassembled WGS sequence"/>
</dbReference>
<dbReference type="Gene3D" id="3.30.565.10">
    <property type="entry name" value="Histidine kinase-like ATPase, C-terminal domain"/>
    <property type="match status" value="1"/>
</dbReference>
<dbReference type="PANTHER" id="PTHR24421">
    <property type="entry name" value="NITRATE/NITRITE SENSOR PROTEIN NARX-RELATED"/>
    <property type="match status" value="1"/>
</dbReference>
<evidence type="ECO:0000256" key="4">
    <source>
        <dbReference type="SAM" id="Phobius"/>
    </source>
</evidence>
<feature type="transmembrane region" description="Helical" evidence="4">
    <location>
        <begin position="138"/>
        <end position="155"/>
    </location>
</feature>
<keyword evidence="2 6" id="KW-0418">Kinase</keyword>
<keyword evidence="4" id="KW-1133">Transmembrane helix</keyword>
<protein>
    <submittedName>
        <fullName evidence="6">Histidine kinase</fullName>
    </submittedName>
</protein>
<keyword evidence="1" id="KW-0808">Transferase</keyword>
<gene>
    <name evidence="6" type="ORF">ACFOZ4_01375</name>
</gene>
<evidence type="ECO:0000313" key="6">
    <source>
        <dbReference type="EMBL" id="MFC4129260.1"/>
    </source>
</evidence>
<evidence type="ECO:0000256" key="2">
    <source>
        <dbReference type="ARBA" id="ARBA00022777"/>
    </source>
</evidence>
<keyword evidence="7" id="KW-1185">Reference proteome</keyword>
<dbReference type="Gene3D" id="1.20.5.1930">
    <property type="match status" value="1"/>
</dbReference>
<organism evidence="6 7">
    <name type="scientific">Hamadaea flava</name>
    <dbReference type="NCBI Taxonomy" id="1742688"/>
    <lineage>
        <taxon>Bacteria</taxon>
        <taxon>Bacillati</taxon>
        <taxon>Actinomycetota</taxon>
        <taxon>Actinomycetes</taxon>
        <taxon>Micromonosporales</taxon>
        <taxon>Micromonosporaceae</taxon>
        <taxon>Hamadaea</taxon>
    </lineage>
</organism>
<feature type="transmembrane region" description="Helical" evidence="4">
    <location>
        <begin position="59"/>
        <end position="80"/>
    </location>
</feature>
<dbReference type="GO" id="GO:0016301">
    <property type="term" value="F:kinase activity"/>
    <property type="evidence" value="ECO:0007669"/>
    <property type="project" value="UniProtKB-KW"/>
</dbReference>
<feature type="transmembrane region" description="Helical" evidence="4">
    <location>
        <begin position="30"/>
        <end position="47"/>
    </location>
</feature>
<dbReference type="Pfam" id="PF07730">
    <property type="entry name" value="HisKA_3"/>
    <property type="match status" value="1"/>
</dbReference>
<evidence type="ECO:0000313" key="7">
    <source>
        <dbReference type="Proteomes" id="UP001595816"/>
    </source>
</evidence>
<keyword evidence="3" id="KW-0902">Two-component regulatory system</keyword>
<feature type="domain" description="Signal transduction histidine kinase subgroup 3 dimerisation and phosphoacceptor" evidence="5">
    <location>
        <begin position="203"/>
        <end position="268"/>
    </location>
</feature>
<reference evidence="7" key="1">
    <citation type="journal article" date="2019" name="Int. J. Syst. Evol. Microbiol.">
        <title>The Global Catalogue of Microorganisms (GCM) 10K type strain sequencing project: providing services to taxonomists for standard genome sequencing and annotation.</title>
        <authorList>
            <consortium name="The Broad Institute Genomics Platform"/>
            <consortium name="The Broad Institute Genome Sequencing Center for Infectious Disease"/>
            <person name="Wu L."/>
            <person name="Ma J."/>
        </authorList>
    </citation>
    <scope>NUCLEOTIDE SEQUENCE [LARGE SCALE GENOMIC DNA]</scope>
    <source>
        <strain evidence="7">CGMCC 4.7289</strain>
    </source>
</reference>
<dbReference type="PANTHER" id="PTHR24421:SF63">
    <property type="entry name" value="SENSOR HISTIDINE KINASE DESK"/>
    <property type="match status" value="1"/>
</dbReference>
<dbReference type="InterPro" id="IPR050482">
    <property type="entry name" value="Sensor_HK_TwoCompSys"/>
</dbReference>
<proteinExistence type="predicted"/>
<dbReference type="InterPro" id="IPR036890">
    <property type="entry name" value="HATPase_C_sf"/>
</dbReference>
<dbReference type="RefSeq" id="WP_253759055.1">
    <property type="nucleotide sequence ID" value="NZ_JAMZDZ010000001.1"/>
</dbReference>
<comment type="caution">
    <text evidence="6">The sequence shown here is derived from an EMBL/GenBank/DDBJ whole genome shotgun (WGS) entry which is preliminary data.</text>
</comment>
<name>A0ABV8LG80_9ACTN</name>
<keyword evidence="4" id="KW-0812">Transmembrane</keyword>
<dbReference type="EMBL" id="JBHSAY010000003">
    <property type="protein sequence ID" value="MFC4129260.1"/>
    <property type="molecule type" value="Genomic_DNA"/>
</dbReference>
<evidence type="ECO:0000256" key="3">
    <source>
        <dbReference type="ARBA" id="ARBA00023012"/>
    </source>
</evidence>
<sequence>MKIFAPFSSVEERGRLNEPIDAAHIRKRRVIGGIWALIWSFPIFSLADDVLRATDLPWLALVVFTAFLGLYLYVVMRGFSLRLPFPPTRDQLALWAFAVLGVIMALFYTRDTSGGSLIVMLYVAVAGVALYPTPVSYYWIGGSALALGGMGVLVGDSLSDIASVVVNALLATALVLVVRNMVKIIRELDRTRTELARSAVEQERLRFARDLHDLLGHSLSLIVVKAEVVRRLAERDPAAAAKEAAEIEEVGRQALAEVREAVTGYRERPLTDELHGARGALTDAGIETIIRLAVRTDELPSAVDQAFAWVVREAATNVIRHSGARTCRIVLDRSAAAWSLTVRDDGRGRGTTANEGNGLRGLRERLAALDGTLTVSGPGFTLRADVPRERSDE</sequence>
<feature type="transmembrane region" description="Helical" evidence="4">
    <location>
        <begin position="92"/>
        <end position="108"/>
    </location>
</feature>
<keyword evidence="4" id="KW-0472">Membrane</keyword>
<evidence type="ECO:0000259" key="5">
    <source>
        <dbReference type="Pfam" id="PF07730"/>
    </source>
</evidence>
<dbReference type="InterPro" id="IPR011712">
    <property type="entry name" value="Sig_transdc_His_kin_sub3_dim/P"/>
</dbReference>
<evidence type="ECO:0000256" key="1">
    <source>
        <dbReference type="ARBA" id="ARBA00022679"/>
    </source>
</evidence>